<feature type="region of interest" description="Disordered" evidence="1">
    <location>
        <begin position="77"/>
        <end position="102"/>
    </location>
</feature>
<feature type="region of interest" description="Disordered" evidence="1">
    <location>
        <begin position="1"/>
        <end position="32"/>
    </location>
</feature>
<dbReference type="Proteomes" id="UP000784294">
    <property type="component" value="Unassembled WGS sequence"/>
</dbReference>
<dbReference type="AlphaFoldDB" id="A0A448WS36"/>
<dbReference type="EMBL" id="CAAALY010038821">
    <property type="protein sequence ID" value="VEL18815.1"/>
    <property type="molecule type" value="Genomic_DNA"/>
</dbReference>
<accession>A0A448WS36</accession>
<evidence type="ECO:0000313" key="2">
    <source>
        <dbReference type="EMBL" id="VEL18815.1"/>
    </source>
</evidence>
<keyword evidence="3" id="KW-1185">Reference proteome</keyword>
<reference evidence="2" key="1">
    <citation type="submission" date="2018-11" db="EMBL/GenBank/DDBJ databases">
        <authorList>
            <consortium name="Pathogen Informatics"/>
        </authorList>
    </citation>
    <scope>NUCLEOTIDE SEQUENCE</scope>
</reference>
<evidence type="ECO:0000313" key="3">
    <source>
        <dbReference type="Proteomes" id="UP000784294"/>
    </source>
</evidence>
<organism evidence="2 3">
    <name type="scientific">Protopolystoma xenopodis</name>
    <dbReference type="NCBI Taxonomy" id="117903"/>
    <lineage>
        <taxon>Eukaryota</taxon>
        <taxon>Metazoa</taxon>
        <taxon>Spiralia</taxon>
        <taxon>Lophotrochozoa</taxon>
        <taxon>Platyhelminthes</taxon>
        <taxon>Monogenea</taxon>
        <taxon>Polyopisthocotylea</taxon>
        <taxon>Polystomatidea</taxon>
        <taxon>Polystomatidae</taxon>
        <taxon>Protopolystoma</taxon>
    </lineage>
</organism>
<feature type="compositionally biased region" description="Polar residues" evidence="1">
    <location>
        <begin position="7"/>
        <end position="32"/>
    </location>
</feature>
<evidence type="ECO:0000256" key="1">
    <source>
        <dbReference type="SAM" id="MobiDB-lite"/>
    </source>
</evidence>
<name>A0A448WS36_9PLAT</name>
<protein>
    <submittedName>
        <fullName evidence="2">Uncharacterized protein</fullName>
    </submittedName>
</protein>
<proteinExistence type="predicted"/>
<comment type="caution">
    <text evidence="2">The sequence shown here is derived from an EMBL/GenBank/DDBJ whole genome shotgun (WGS) entry which is preliminary data.</text>
</comment>
<sequence>MALDNLSAGQSVPSGSSPASTWTTGSSVASPSNPAALRLTRLLSASARGASAANRKSSAVTALHLAKLRGGLLTAAVSRRGRGRGGNTSHSGRLSGPELSDTEVGDLATEVGDEIMHHASATENGVENVGCEGLRRRASQTEQSLRRPMHEDFCYRYLQPYFSKKTDLKIYSFLESEEYKLISDTISGYFERSWSAF</sequence>
<gene>
    <name evidence="2" type="ORF">PXEA_LOCUS12255</name>
</gene>